<dbReference type="EMBL" id="BFAZ01000003">
    <property type="protein sequence ID" value="GBF41187.1"/>
    <property type="molecule type" value="Genomic_DNA"/>
</dbReference>
<dbReference type="InterPro" id="IPR036913">
    <property type="entry name" value="YegP-like_sf"/>
</dbReference>
<accession>A0A2P2D980</accession>
<name>A0A2P2D980_9LEPT</name>
<gene>
    <name evidence="1" type="ORF">LPTSP2_04590</name>
</gene>
<dbReference type="RefSeq" id="WP_108958438.1">
    <property type="nucleotide sequence ID" value="NZ_BFAZ01000003.1"/>
</dbReference>
<dbReference type="Gene3D" id="2.30.29.80">
    <property type="match status" value="1"/>
</dbReference>
<comment type="caution">
    <text evidence="1">The sequence shown here is derived from an EMBL/GenBank/DDBJ whole genome shotgun (WGS) entry which is preliminary data.</text>
</comment>
<keyword evidence="2" id="KW-1185">Reference proteome</keyword>
<dbReference type="Proteomes" id="UP000245206">
    <property type="component" value="Unassembled WGS sequence"/>
</dbReference>
<organism evidence="1 2">
    <name type="scientific">Leptospira ellinghausenii</name>
    <dbReference type="NCBI Taxonomy" id="1917822"/>
    <lineage>
        <taxon>Bacteria</taxon>
        <taxon>Pseudomonadati</taxon>
        <taxon>Spirochaetota</taxon>
        <taxon>Spirochaetia</taxon>
        <taxon>Leptospirales</taxon>
        <taxon>Leptospiraceae</taxon>
        <taxon>Leptospira</taxon>
    </lineage>
</organism>
<dbReference type="SUPFAM" id="SSF160113">
    <property type="entry name" value="YegP-like"/>
    <property type="match status" value="1"/>
</dbReference>
<protein>
    <submittedName>
        <fullName evidence="1">Uncharacterized protein</fullName>
    </submittedName>
</protein>
<evidence type="ECO:0000313" key="1">
    <source>
        <dbReference type="EMBL" id="GBF41187.1"/>
    </source>
</evidence>
<sequence>MNNFQLQESVTILNKLKESIQEGVAQAIHTHQLSNQKIVFLQNQRIRTVAYKVEMYKSKDGFYSYRVISSDREIIEKGKKYKTRSECLRAIRNSRRQSRKSNFRRIPFKTNFA</sequence>
<evidence type="ECO:0000313" key="2">
    <source>
        <dbReference type="Proteomes" id="UP000245206"/>
    </source>
</evidence>
<dbReference type="AlphaFoldDB" id="A0A2P2D980"/>
<reference evidence="2" key="1">
    <citation type="journal article" date="2019" name="Microbiol. Immunol.">
        <title>Molecular and phenotypic characterization of Leptospira johnsonii sp. nov., Leptospira ellinghausenii sp. nov. and Leptospira ryugenii sp. nov. isolated from soil and water in Japan.</title>
        <authorList>
            <person name="Masuzawa T."/>
            <person name="Saito M."/>
            <person name="Nakao R."/>
            <person name="Nikaido Y."/>
            <person name="Matsumoto M."/>
            <person name="Ogawa M."/>
            <person name="Yokoyama M."/>
            <person name="Hidaka Y."/>
            <person name="Tomita J."/>
            <person name="Sakakibara K."/>
            <person name="Suzuki K."/>
            <person name="Yasuda S."/>
            <person name="Sato H."/>
            <person name="Yamaguchi M."/>
            <person name="Yoshida S.I."/>
            <person name="Koizumi N."/>
            <person name="Kawamura Y."/>
        </authorList>
    </citation>
    <scope>NUCLEOTIDE SEQUENCE [LARGE SCALE GENOMIC DNA]</scope>
    <source>
        <strain evidence="2">E18</strain>
    </source>
</reference>
<proteinExistence type="predicted"/>